<organism evidence="1 2">
    <name type="scientific">Chryseobacterium turcicum</name>
    <dbReference type="NCBI Taxonomy" id="2898076"/>
    <lineage>
        <taxon>Bacteria</taxon>
        <taxon>Pseudomonadati</taxon>
        <taxon>Bacteroidota</taxon>
        <taxon>Flavobacteriia</taxon>
        <taxon>Flavobacteriales</taxon>
        <taxon>Weeksellaceae</taxon>
        <taxon>Chryseobacterium group</taxon>
        <taxon>Chryseobacterium</taxon>
    </lineage>
</organism>
<name>A0A9Q3YUQ1_9FLAO</name>
<dbReference type="RefSeq" id="WP_230667256.1">
    <property type="nucleotide sequence ID" value="NZ_JAJNAY010000001.1"/>
</dbReference>
<dbReference type="AlphaFoldDB" id="A0A9Q3YUQ1"/>
<comment type="caution">
    <text evidence="1">The sequence shown here is derived from an EMBL/GenBank/DDBJ whole genome shotgun (WGS) entry which is preliminary data.</text>
</comment>
<reference evidence="1" key="1">
    <citation type="submission" date="2021-11" db="EMBL/GenBank/DDBJ databases">
        <title>Description of novel Chryseobacterium species.</title>
        <authorList>
            <person name="Saticioglu I.B."/>
            <person name="Ay H."/>
            <person name="Altun S."/>
            <person name="Duman M."/>
        </authorList>
    </citation>
    <scope>NUCLEOTIDE SEQUENCE</scope>
    <source>
        <strain evidence="1">C-17</strain>
    </source>
</reference>
<proteinExistence type="predicted"/>
<dbReference type="EMBL" id="JAJNAY010000001">
    <property type="protein sequence ID" value="MCD1115993.1"/>
    <property type="molecule type" value="Genomic_DNA"/>
</dbReference>
<dbReference type="Proteomes" id="UP001108025">
    <property type="component" value="Unassembled WGS sequence"/>
</dbReference>
<gene>
    <name evidence="1" type="ORF">LO744_03835</name>
</gene>
<protein>
    <submittedName>
        <fullName evidence="1">Uncharacterized protein</fullName>
    </submittedName>
</protein>
<evidence type="ECO:0000313" key="1">
    <source>
        <dbReference type="EMBL" id="MCD1115993.1"/>
    </source>
</evidence>
<accession>A0A9Q3YUQ1</accession>
<sequence>MKYLFIIPLMLFFSMYEKDNTSIVGNYKSTKESYCNPNMIINIKKNLKTNNYYFTIYKNKKRIDNGKLTIYTNDNDQRVFGMKKIAGIYTNDSIIIQNSGNAMNQYTNFENCNAKYLIFVREQNGSKTCQK</sequence>
<evidence type="ECO:0000313" key="2">
    <source>
        <dbReference type="Proteomes" id="UP001108025"/>
    </source>
</evidence>
<keyword evidence="2" id="KW-1185">Reference proteome</keyword>